<keyword evidence="5" id="KW-1185">Reference proteome</keyword>
<reference evidence="4" key="2">
    <citation type="submission" date="2018-05" db="EMBL/GenBank/DDBJ databases">
        <title>OpunRS2 (Oryza punctata Reference Sequence Version 2).</title>
        <authorList>
            <person name="Zhang J."/>
            <person name="Kudrna D."/>
            <person name="Lee S."/>
            <person name="Talag J."/>
            <person name="Welchert J."/>
            <person name="Wing R.A."/>
        </authorList>
    </citation>
    <scope>NUCLEOTIDE SEQUENCE [LARGE SCALE GENOMIC DNA]</scope>
</reference>
<dbReference type="SUPFAM" id="SSF103506">
    <property type="entry name" value="Mitochondrial carrier"/>
    <property type="match status" value="1"/>
</dbReference>
<evidence type="ECO:0000256" key="3">
    <source>
        <dbReference type="ARBA" id="ARBA00023136"/>
    </source>
</evidence>
<evidence type="ECO:0000256" key="2">
    <source>
        <dbReference type="ARBA" id="ARBA00022692"/>
    </source>
</evidence>
<reference evidence="4" key="1">
    <citation type="submission" date="2015-04" db="UniProtKB">
        <authorList>
            <consortium name="EnsemblPlants"/>
        </authorList>
    </citation>
    <scope>IDENTIFICATION</scope>
</reference>
<dbReference type="Proteomes" id="UP000026962">
    <property type="component" value="Chromosome 5"/>
</dbReference>
<dbReference type="EnsemblPlants" id="OPUNC05G04890.1">
    <property type="protein sequence ID" value="OPUNC05G04890.1"/>
    <property type="gene ID" value="OPUNC05G04890"/>
</dbReference>
<keyword evidence="2" id="KW-0812">Transmembrane</keyword>
<dbReference type="HOGENOM" id="CLU_3385568_0_0_1"/>
<comment type="subcellular location">
    <subcellularLocation>
        <location evidence="1">Membrane</location>
    </subcellularLocation>
</comment>
<evidence type="ECO:0000313" key="4">
    <source>
        <dbReference type="EnsemblPlants" id="OPUNC05G04890.1"/>
    </source>
</evidence>
<organism evidence="4">
    <name type="scientific">Oryza punctata</name>
    <name type="common">Red rice</name>
    <dbReference type="NCBI Taxonomy" id="4537"/>
    <lineage>
        <taxon>Eukaryota</taxon>
        <taxon>Viridiplantae</taxon>
        <taxon>Streptophyta</taxon>
        <taxon>Embryophyta</taxon>
        <taxon>Tracheophyta</taxon>
        <taxon>Spermatophyta</taxon>
        <taxon>Magnoliopsida</taxon>
        <taxon>Liliopsida</taxon>
        <taxon>Poales</taxon>
        <taxon>Poaceae</taxon>
        <taxon>BOP clade</taxon>
        <taxon>Oryzoideae</taxon>
        <taxon>Oryzeae</taxon>
        <taxon>Oryzinae</taxon>
        <taxon>Oryza</taxon>
    </lineage>
</organism>
<proteinExistence type="predicted"/>
<dbReference type="AlphaFoldDB" id="A0A0E0KZ66"/>
<dbReference type="InterPro" id="IPR023395">
    <property type="entry name" value="MCP_dom_sf"/>
</dbReference>
<name>A0A0E0KZ66_ORYPU</name>
<accession>A0A0E0KZ66</accession>
<dbReference type="Gramene" id="OPUNC05G04890.1">
    <property type="protein sequence ID" value="OPUNC05G04890.1"/>
    <property type="gene ID" value="OPUNC05G04890"/>
</dbReference>
<keyword evidence="3" id="KW-0472">Membrane</keyword>
<dbReference type="GO" id="GO:0016020">
    <property type="term" value="C:membrane"/>
    <property type="evidence" value="ECO:0007669"/>
    <property type="project" value="UniProtKB-SubCell"/>
</dbReference>
<sequence length="33" mass="3906">MYHALKEIVAKEGFGDLYKGLFPSLQLWPRLRK</sequence>
<evidence type="ECO:0000313" key="5">
    <source>
        <dbReference type="Proteomes" id="UP000026962"/>
    </source>
</evidence>
<protein>
    <submittedName>
        <fullName evidence="4">Uncharacterized protein</fullName>
    </submittedName>
</protein>
<evidence type="ECO:0000256" key="1">
    <source>
        <dbReference type="ARBA" id="ARBA00004370"/>
    </source>
</evidence>